<dbReference type="GO" id="GO:0000139">
    <property type="term" value="C:Golgi membrane"/>
    <property type="evidence" value="ECO:0007669"/>
    <property type="project" value="UniProtKB-SubCell"/>
</dbReference>
<name>A0A167P258_PHYB8</name>
<accession>A0A167P258</accession>
<sequence length="130" mass="14621">MWANNRPNGSTSTNKDNGYVFEQQNDVRMHELGSKLSVLKNITLEMQQDVEDQDRLLNESQNAFGGLGDNLQNSFGRLNRMVSTRHKRQMCFYVGIALAVFTLFYVGSSLASWMPSTPAENPVDSGEQDI</sequence>
<organism evidence="11 12">
    <name type="scientific">Phycomyces blakesleeanus (strain ATCC 8743b / DSM 1359 / FGSC 10004 / NBRC 33097 / NRRL 1555)</name>
    <dbReference type="NCBI Taxonomy" id="763407"/>
    <lineage>
        <taxon>Eukaryota</taxon>
        <taxon>Fungi</taxon>
        <taxon>Fungi incertae sedis</taxon>
        <taxon>Mucoromycota</taxon>
        <taxon>Mucoromycotina</taxon>
        <taxon>Mucoromycetes</taxon>
        <taxon>Mucorales</taxon>
        <taxon>Phycomycetaceae</taxon>
        <taxon>Phycomyces</taxon>
    </lineage>
</organism>
<evidence type="ECO:0000256" key="8">
    <source>
        <dbReference type="ARBA" id="ARBA00046280"/>
    </source>
</evidence>
<keyword evidence="4" id="KW-0653">Protein transport</keyword>
<dbReference type="InParanoid" id="A0A167P258"/>
<dbReference type="GO" id="GO:0015031">
    <property type="term" value="P:protein transport"/>
    <property type="evidence" value="ECO:0007669"/>
    <property type="project" value="UniProtKB-KW"/>
</dbReference>
<keyword evidence="6" id="KW-0333">Golgi apparatus</keyword>
<evidence type="ECO:0000256" key="9">
    <source>
        <dbReference type="SAM" id="Phobius"/>
    </source>
</evidence>
<keyword evidence="7 9" id="KW-0472">Membrane</keyword>
<evidence type="ECO:0000256" key="1">
    <source>
        <dbReference type="ARBA" id="ARBA00004394"/>
    </source>
</evidence>
<dbReference type="Proteomes" id="UP000077315">
    <property type="component" value="Unassembled WGS sequence"/>
</dbReference>
<dbReference type="SMART" id="SM00397">
    <property type="entry name" value="t_SNARE"/>
    <property type="match status" value="1"/>
</dbReference>
<evidence type="ECO:0000259" key="10">
    <source>
        <dbReference type="PROSITE" id="PS50192"/>
    </source>
</evidence>
<dbReference type="RefSeq" id="XP_018295141.1">
    <property type="nucleotide sequence ID" value="XM_018439172.1"/>
</dbReference>
<keyword evidence="2" id="KW-0813">Transport</keyword>
<dbReference type="GeneID" id="29000078"/>
<keyword evidence="3 9" id="KW-0812">Transmembrane</keyword>
<dbReference type="Gene3D" id="1.20.5.110">
    <property type="match status" value="1"/>
</dbReference>
<dbReference type="STRING" id="763407.A0A167P258"/>
<reference evidence="12" key="1">
    <citation type="submission" date="2015-06" db="EMBL/GenBank/DDBJ databases">
        <title>Expansion of signal transduction pathways in fungi by whole-genome duplication.</title>
        <authorList>
            <consortium name="DOE Joint Genome Institute"/>
            <person name="Corrochano L.M."/>
            <person name="Kuo A."/>
            <person name="Marcet-Houben M."/>
            <person name="Polaino S."/>
            <person name="Salamov A."/>
            <person name="Villalobos J.M."/>
            <person name="Alvarez M.I."/>
            <person name="Avalos J."/>
            <person name="Benito E.P."/>
            <person name="Benoit I."/>
            <person name="Burger G."/>
            <person name="Camino L.P."/>
            <person name="Canovas D."/>
            <person name="Cerda-Olmedo E."/>
            <person name="Cheng J.-F."/>
            <person name="Dominguez A."/>
            <person name="Elias M."/>
            <person name="Eslava A.P."/>
            <person name="Glaser F."/>
            <person name="Grimwood J."/>
            <person name="Gutierrez G."/>
            <person name="Heitman J."/>
            <person name="Henrissat B."/>
            <person name="Iturriaga E.A."/>
            <person name="Lang B.F."/>
            <person name="Lavin J.L."/>
            <person name="Lee S."/>
            <person name="Li W."/>
            <person name="Lindquist E."/>
            <person name="Lopez-Garcia S."/>
            <person name="Luque E.M."/>
            <person name="Marcos A.T."/>
            <person name="Martin J."/>
            <person name="McCluskey K."/>
            <person name="Medina H.R."/>
            <person name="Miralles-Duran A."/>
            <person name="Miyazaki A."/>
            <person name="Munoz-Torres E."/>
            <person name="Oguiza J.A."/>
            <person name="Ohm R."/>
            <person name="Olmedo M."/>
            <person name="Orejas M."/>
            <person name="Ortiz-Castellanos L."/>
            <person name="Pisabarro A.G."/>
            <person name="Rodriguez-Romero J."/>
            <person name="Ruiz-Herrera J."/>
            <person name="Ruiz-Vazquez R."/>
            <person name="Sanz C."/>
            <person name="Schackwitz W."/>
            <person name="Schmutz J."/>
            <person name="Shahriari M."/>
            <person name="Shelest E."/>
            <person name="Silva-Franco F."/>
            <person name="Soanes D."/>
            <person name="Syed K."/>
            <person name="Tagua V.G."/>
            <person name="Talbot N.J."/>
            <person name="Thon M."/>
            <person name="De vries R.P."/>
            <person name="Wiebenga A."/>
            <person name="Yadav J.S."/>
            <person name="Braun E.L."/>
            <person name="Baker S."/>
            <person name="Garre V."/>
            <person name="Horwitz B."/>
            <person name="Torres-Martinez S."/>
            <person name="Idnurm A."/>
            <person name="Herrera-Estrella A."/>
            <person name="Gabaldon T."/>
            <person name="Grigoriev I.V."/>
        </authorList>
    </citation>
    <scope>NUCLEOTIDE SEQUENCE [LARGE SCALE GENOMIC DNA]</scope>
    <source>
        <strain evidence="12">NRRL 1555(-)</strain>
    </source>
</reference>
<keyword evidence="12" id="KW-1185">Reference proteome</keyword>
<evidence type="ECO:0000256" key="2">
    <source>
        <dbReference type="ARBA" id="ARBA00022448"/>
    </source>
</evidence>
<dbReference type="AlphaFoldDB" id="A0A167P258"/>
<gene>
    <name evidence="11" type="ORF">PHYBLDRAFT_185942</name>
</gene>
<keyword evidence="5 9" id="KW-1133">Transmembrane helix</keyword>
<dbReference type="InterPro" id="IPR000727">
    <property type="entry name" value="T_SNARE_dom"/>
</dbReference>
<evidence type="ECO:0000313" key="12">
    <source>
        <dbReference type="Proteomes" id="UP000077315"/>
    </source>
</evidence>
<evidence type="ECO:0000256" key="3">
    <source>
        <dbReference type="ARBA" id="ARBA00022692"/>
    </source>
</evidence>
<feature type="transmembrane region" description="Helical" evidence="9">
    <location>
        <begin position="90"/>
        <end position="114"/>
    </location>
</feature>
<dbReference type="PROSITE" id="PS50192">
    <property type="entry name" value="T_SNARE"/>
    <property type="match status" value="1"/>
</dbReference>
<evidence type="ECO:0000313" key="11">
    <source>
        <dbReference type="EMBL" id="OAD77101.1"/>
    </source>
</evidence>
<comment type="subcellular location">
    <subcellularLocation>
        <location evidence="8">Endomembrane system</location>
        <topology evidence="8">Single-pass type IV membrane protein</topology>
    </subcellularLocation>
    <subcellularLocation>
        <location evidence="1">Golgi apparatus membrane</location>
    </subcellularLocation>
</comment>
<dbReference type="VEuPathDB" id="FungiDB:PHYBLDRAFT_185942"/>
<proteinExistence type="predicted"/>
<dbReference type="CDD" id="cd15853">
    <property type="entry name" value="SNARE_Bet1"/>
    <property type="match status" value="1"/>
</dbReference>
<evidence type="ECO:0000256" key="7">
    <source>
        <dbReference type="ARBA" id="ARBA00023136"/>
    </source>
</evidence>
<evidence type="ECO:0000256" key="5">
    <source>
        <dbReference type="ARBA" id="ARBA00022989"/>
    </source>
</evidence>
<protein>
    <recommendedName>
        <fullName evidence="10">t-SNARE coiled-coil homology domain-containing protein</fullName>
    </recommendedName>
</protein>
<evidence type="ECO:0000256" key="6">
    <source>
        <dbReference type="ARBA" id="ARBA00023034"/>
    </source>
</evidence>
<dbReference type="OrthoDB" id="3063237at2759"/>
<dbReference type="EMBL" id="KV440975">
    <property type="protein sequence ID" value="OAD77101.1"/>
    <property type="molecule type" value="Genomic_DNA"/>
</dbReference>
<evidence type="ECO:0000256" key="4">
    <source>
        <dbReference type="ARBA" id="ARBA00022927"/>
    </source>
</evidence>
<dbReference type="PANTHER" id="PTHR12791">
    <property type="entry name" value="GOLGI SNARE BET1-RELATED"/>
    <property type="match status" value="1"/>
</dbReference>
<dbReference type="InterPro" id="IPR039899">
    <property type="entry name" value="BET1_SNARE"/>
</dbReference>
<feature type="domain" description="T-SNARE coiled-coil homology" evidence="10">
    <location>
        <begin position="19"/>
        <end position="81"/>
    </location>
</feature>
<dbReference type="SUPFAM" id="SSF58038">
    <property type="entry name" value="SNARE fusion complex"/>
    <property type="match status" value="1"/>
</dbReference>